<evidence type="ECO:0000256" key="2">
    <source>
        <dbReference type="ARBA" id="ARBA00008307"/>
    </source>
</evidence>
<name>A0A9D3YTM3_DREPO</name>
<keyword evidence="8" id="KW-0460">Magnesium</keyword>
<protein>
    <recommendedName>
        <fullName evidence="14">Mab-21-like nucleotidyltransferase domain-containing protein</fullName>
    </recommendedName>
</protein>
<dbReference type="PANTHER" id="PTHR10656">
    <property type="entry name" value="CELL FATE DETERMINING PROTEIN MAB21-RELATED"/>
    <property type="match status" value="1"/>
</dbReference>
<evidence type="ECO:0000256" key="8">
    <source>
        <dbReference type="ARBA" id="ARBA00022842"/>
    </source>
</evidence>
<keyword evidence="6" id="KW-0547">Nucleotide-binding</keyword>
<dbReference type="GO" id="GO:0016779">
    <property type="term" value="F:nucleotidyltransferase activity"/>
    <property type="evidence" value="ECO:0007669"/>
    <property type="project" value="UniProtKB-KW"/>
</dbReference>
<keyword evidence="4" id="KW-0548">Nucleotidyltransferase</keyword>
<feature type="compositionally biased region" description="Basic and acidic residues" evidence="9">
    <location>
        <begin position="314"/>
        <end position="323"/>
    </location>
</feature>
<dbReference type="InterPro" id="IPR046903">
    <property type="entry name" value="Mab-21-like_nuc_Trfase"/>
</dbReference>
<evidence type="ECO:0000259" key="10">
    <source>
        <dbReference type="Pfam" id="PF03281"/>
    </source>
</evidence>
<dbReference type="PANTHER" id="PTHR10656:SF42">
    <property type="entry name" value="CYCLIC GMP-AMP SYNTHASE-LIKE PROTEIN-RELATED"/>
    <property type="match status" value="1"/>
</dbReference>
<evidence type="ECO:0000256" key="9">
    <source>
        <dbReference type="SAM" id="MobiDB-lite"/>
    </source>
</evidence>
<feature type="region of interest" description="Disordered" evidence="9">
    <location>
        <begin position="614"/>
        <end position="648"/>
    </location>
</feature>
<reference evidence="12" key="1">
    <citation type="journal article" date="2019" name="bioRxiv">
        <title>The Genome of the Zebra Mussel, Dreissena polymorpha: A Resource for Invasive Species Research.</title>
        <authorList>
            <person name="McCartney M.A."/>
            <person name="Auch B."/>
            <person name="Kono T."/>
            <person name="Mallez S."/>
            <person name="Zhang Y."/>
            <person name="Obille A."/>
            <person name="Becker A."/>
            <person name="Abrahante J.E."/>
            <person name="Garbe J."/>
            <person name="Badalamenti J.P."/>
            <person name="Herman A."/>
            <person name="Mangelson H."/>
            <person name="Liachko I."/>
            <person name="Sullivan S."/>
            <person name="Sone E.D."/>
            <person name="Koren S."/>
            <person name="Silverstein K.A.T."/>
            <person name="Beckman K.B."/>
            <person name="Gohl D.M."/>
        </authorList>
    </citation>
    <scope>NUCLEOTIDE SEQUENCE</scope>
    <source>
        <strain evidence="12">Duluth1</strain>
        <tissue evidence="12">Whole animal</tissue>
    </source>
</reference>
<organism evidence="12 13">
    <name type="scientific">Dreissena polymorpha</name>
    <name type="common">Zebra mussel</name>
    <name type="synonym">Mytilus polymorpha</name>
    <dbReference type="NCBI Taxonomy" id="45954"/>
    <lineage>
        <taxon>Eukaryota</taxon>
        <taxon>Metazoa</taxon>
        <taxon>Spiralia</taxon>
        <taxon>Lophotrochozoa</taxon>
        <taxon>Mollusca</taxon>
        <taxon>Bivalvia</taxon>
        <taxon>Autobranchia</taxon>
        <taxon>Heteroconchia</taxon>
        <taxon>Euheterodonta</taxon>
        <taxon>Imparidentia</taxon>
        <taxon>Neoheterodontei</taxon>
        <taxon>Myida</taxon>
        <taxon>Dreissenoidea</taxon>
        <taxon>Dreissenidae</taxon>
        <taxon>Dreissena</taxon>
    </lineage>
</organism>
<dbReference type="GO" id="GO:0046872">
    <property type="term" value="F:metal ion binding"/>
    <property type="evidence" value="ECO:0007669"/>
    <property type="project" value="UniProtKB-KW"/>
</dbReference>
<keyword evidence="13" id="KW-1185">Reference proteome</keyword>
<feature type="compositionally biased region" description="Basic and acidic residues" evidence="9">
    <location>
        <begin position="12"/>
        <end position="42"/>
    </location>
</feature>
<evidence type="ECO:0000256" key="4">
    <source>
        <dbReference type="ARBA" id="ARBA00022695"/>
    </source>
</evidence>
<feature type="domain" description="Mab-21-like HhH/H2TH-like" evidence="11">
    <location>
        <begin position="353"/>
        <end position="445"/>
    </location>
</feature>
<dbReference type="Gene3D" id="1.10.1410.40">
    <property type="match status" value="1"/>
</dbReference>
<gene>
    <name evidence="12" type="ORF">DPMN_066512</name>
</gene>
<dbReference type="OrthoDB" id="6127746at2759"/>
<sequence>MATALDYSESLNTEKEKSKELKRLEKEKSQERRRMEKENSQELKRLADKLDSKLSEAVQQTLAIGPLHSTLLEQLTKVKIVLVGSSQDGSKVNTPYDAGDVDIILIATDKLLSEPLFRYVKDHPASLWVPAKNKEHAQYFIDVTLIEGQYVPVSVLRHIKKDFEEKLKADINRKVQHGIYISEDRINTIQRSKVGYTYESMPTGEDKEDTDEKDAVFEKFLSADIVPAFSFKGWPFTAEEWTKRKREWPSEEVVKKVIDEGCQIIAKRPLDTGLYASIPEFIERHTDSNQKVDNVIDTQTDENDSDQQRYVNNADKDGGHSDEENVNDGYFRLSFSQCERILVESLSELQVLCWRVLKAYQKAYFETQPQVLKSYHWKTVVFWFVEETKPTFWKEENFMNAVLKMLEKMIDCLEKRFLPLYFVRMQNLITTTSEYAIKKTIKTIQQILEKPIESLRQFLENPPKPITMMPEPQRANLLEKSKPVTPLDFVNEILNDARLFSGNTEEVIDLLKSDAQLLSRYKQVVSNLLQDTLSQATTRGPIQIGQENPPVANCAIESRVSPAEKHCEHMEDDVKRTVDDTLHQLKRSSTCLLSKPQQDIIDLLKETLAKANNRGPIKIEHENPSAKTSATEIPESQKSSQETQRKPVEFDVKNTFGDALYKLTRLSNSEEKCHVYQFNNVISESEIPILESLLQLAGESVKMLLGGEEGAADPAFGRTLVRLMIKNQKPEACEPNDAHIPFELGDIKTNMKKAKEDYMKKKTLIKEKQCNNKNNTIQDNEIPTIESILQSACKSLKMPDGGETRAADQEFAQKLVESMKQNQNTDGNMIDDMEGLMAECMDI</sequence>
<comment type="caution">
    <text evidence="12">The sequence shown here is derived from an EMBL/GenBank/DDBJ whole genome shotgun (WGS) entry which is preliminary data.</text>
</comment>
<proteinExistence type="inferred from homology"/>
<evidence type="ECO:0000313" key="12">
    <source>
        <dbReference type="EMBL" id="KAH3707115.1"/>
    </source>
</evidence>
<dbReference type="AlphaFoldDB" id="A0A9D3YTM3"/>
<accession>A0A9D3YTM3</accession>
<dbReference type="Pfam" id="PF03281">
    <property type="entry name" value="Mab-21"/>
    <property type="match status" value="1"/>
</dbReference>
<dbReference type="EMBL" id="JAIWYP010000014">
    <property type="protein sequence ID" value="KAH3707115.1"/>
    <property type="molecule type" value="Genomic_DNA"/>
</dbReference>
<keyword evidence="7" id="KW-0067">ATP-binding</keyword>
<keyword evidence="5" id="KW-0479">Metal-binding</keyword>
<keyword evidence="3" id="KW-0808">Transferase</keyword>
<feature type="region of interest" description="Disordered" evidence="9">
    <location>
        <begin position="1"/>
        <end position="42"/>
    </location>
</feature>
<reference evidence="12" key="2">
    <citation type="submission" date="2020-11" db="EMBL/GenBank/DDBJ databases">
        <authorList>
            <person name="McCartney M.A."/>
            <person name="Auch B."/>
            <person name="Kono T."/>
            <person name="Mallez S."/>
            <person name="Becker A."/>
            <person name="Gohl D.M."/>
            <person name="Silverstein K.A.T."/>
            <person name="Koren S."/>
            <person name="Bechman K.B."/>
            <person name="Herman A."/>
            <person name="Abrahante J.E."/>
            <person name="Garbe J."/>
        </authorList>
    </citation>
    <scope>NUCLEOTIDE SEQUENCE</scope>
    <source>
        <strain evidence="12">Duluth1</strain>
        <tissue evidence="12">Whole animal</tissue>
    </source>
</reference>
<evidence type="ECO:0000256" key="7">
    <source>
        <dbReference type="ARBA" id="ARBA00022840"/>
    </source>
</evidence>
<evidence type="ECO:0000256" key="1">
    <source>
        <dbReference type="ARBA" id="ARBA00001946"/>
    </source>
</evidence>
<dbReference type="InterPro" id="IPR024810">
    <property type="entry name" value="MAB21L/cGLR"/>
</dbReference>
<evidence type="ECO:0000256" key="3">
    <source>
        <dbReference type="ARBA" id="ARBA00022679"/>
    </source>
</evidence>
<feature type="domain" description="Mab-21-like nucleotidyltransferase" evidence="10">
    <location>
        <begin position="146"/>
        <end position="343"/>
    </location>
</feature>
<evidence type="ECO:0000256" key="6">
    <source>
        <dbReference type="ARBA" id="ARBA00022741"/>
    </source>
</evidence>
<dbReference type="GO" id="GO:0005524">
    <property type="term" value="F:ATP binding"/>
    <property type="evidence" value="ECO:0007669"/>
    <property type="project" value="UniProtKB-KW"/>
</dbReference>
<feature type="region of interest" description="Disordered" evidence="9">
    <location>
        <begin position="298"/>
        <end position="323"/>
    </location>
</feature>
<comment type="cofactor">
    <cofactor evidence="1">
        <name>Mg(2+)</name>
        <dbReference type="ChEBI" id="CHEBI:18420"/>
    </cofactor>
</comment>
<evidence type="ECO:0000256" key="5">
    <source>
        <dbReference type="ARBA" id="ARBA00022723"/>
    </source>
</evidence>
<feature type="compositionally biased region" description="Polar residues" evidence="9">
    <location>
        <begin position="625"/>
        <end position="642"/>
    </location>
</feature>
<dbReference type="InterPro" id="IPR046906">
    <property type="entry name" value="Mab-21_HhH/H2TH-like"/>
</dbReference>
<comment type="similarity">
    <text evidence="2">Belongs to the mab-21 family.</text>
</comment>
<evidence type="ECO:0008006" key="14">
    <source>
        <dbReference type="Google" id="ProtNLM"/>
    </source>
</evidence>
<evidence type="ECO:0000259" key="11">
    <source>
        <dbReference type="Pfam" id="PF20266"/>
    </source>
</evidence>
<dbReference type="SMART" id="SM01265">
    <property type="entry name" value="Mab-21"/>
    <property type="match status" value="1"/>
</dbReference>
<dbReference type="Proteomes" id="UP000828390">
    <property type="component" value="Unassembled WGS sequence"/>
</dbReference>
<evidence type="ECO:0000313" key="13">
    <source>
        <dbReference type="Proteomes" id="UP000828390"/>
    </source>
</evidence>
<dbReference type="Pfam" id="PF20266">
    <property type="entry name" value="Mab-21_C"/>
    <property type="match status" value="1"/>
</dbReference>